<feature type="transmembrane region" description="Helical" evidence="2">
    <location>
        <begin position="107"/>
        <end position="128"/>
    </location>
</feature>
<protein>
    <submittedName>
        <fullName evidence="3">Uncharacterized protein</fullName>
    </submittedName>
</protein>
<dbReference type="AlphaFoldDB" id="B7GBE6"/>
<dbReference type="EMBL" id="CM000625">
    <property type="protein sequence ID" value="EEC44103.1"/>
    <property type="molecule type" value="Genomic_DNA"/>
</dbReference>
<keyword evidence="2" id="KW-0472">Membrane</keyword>
<evidence type="ECO:0000256" key="2">
    <source>
        <dbReference type="SAM" id="Phobius"/>
    </source>
</evidence>
<keyword evidence="2" id="KW-1133">Transmembrane helix</keyword>
<gene>
    <name evidence="3" type="ORF">PHATRDRAFT_49673</name>
</gene>
<dbReference type="KEGG" id="pti:PHATRDRAFT_49673"/>
<feature type="region of interest" description="Disordered" evidence="1">
    <location>
        <begin position="1"/>
        <end position="34"/>
    </location>
</feature>
<organism evidence="3 4">
    <name type="scientific">Phaeodactylum tricornutum (strain CCAP 1055/1)</name>
    <dbReference type="NCBI Taxonomy" id="556484"/>
    <lineage>
        <taxon>Eukaryota</taxon>
        <taxon>Sar</taxon>
        <taxon>Stramenopiles</taxon>
        <taxon>Ochrophyta</taxon>
        <taxon>Bacillariophyta</taxon>
        <taxon>Bacillariophyceae</taxon>
        <taxon>Bacillariophycidae</taxon>
        <taxon>Naviculales</taxon>
        <taxon>Phaeodactylaceae</taxon>
        <taxon>Phaeodactylum</taxon>
    </lineage>
</organism>
<feature type="compositionally biased region" description="Basic and acidic residues" evidence="1">
    <location>
        <begin position="22"/>
        <end position="31"/>
    </location>
</feature>
<sequence length="138" mass="15585">MYHDANSRVTHRPSPSCTPPRHSVDRPRPSDRPSVFGTKFRNSISIMSFVATASSRMVVKARPAVQQRRTFLNWMVNYPDKINEMKKAHQAGGRAVYTWQKQPQDKVANLIGIGLVTIGMIQLVPAFYRLSTGKGKME</sequence>
<dbReference type="GeneID" id="7198311"/>
<reference evidence="3 4" key="1">
    <citation type="journal article" date="2008" name="Nature">
        <title>The Phaeodactylum genome reveals the evolutionary history of diatom genomes.</title>
        <authorList>
            <person name="Bowler C."/>
            <person name="Allen A.E."/>
            <person name="Badger J.H."/>
            <person name="Grimwood J."/>
            <person name="Jabbari K."/>
            <person name="Kuo A."/>
            <person name="Maheswari U."/>
            <person name="Martens C."/>
            <person name="Maumus F."/>
            <person name="Otillar R.P."/>
            <person name="Rayko E."/>
            <person name="Salamov A."/>
            <person name="Vandepoele K."/>
            <person name="Beszteri B."/>
            <person name="Gruber A."/>
            <person name="Heijde M."/>
            <person name="Katinka M."/>
            <person name="Mock T."/>
            <person name="Valentin K."/>
            <person name="Verret F."/>
            <person name="Berges J.A."/>
            <person name="Brownlee C."/>
            <person name="Cadoret J.P."/>
            <person name="Chiovitti A."/>
            <person name="Choi C.J."/>
            <person name="Coesel S."/>
            <person name="De Martino A."/>
            <person name="Detter J.C."/>
            <person name="Durkin C."/>
            <person name="Falciatore A."/>
            <person name="Fournet J."/>
            <person name="Haruta M."/>
            <person name="Huysman M.J."/>
            <person name="Jenkins B.D."/>
            <person name="Jiroutova K."/>
            <person name="Jorgensen R.E."/>
            <person name="Joubert Y."/>
            <person name="Kaplan A."/>
            <person name="Kroger N."/>
            <person name="Kroth P.G."/>
            <person name="La Roche J."/>
            <person name="Lindquist E."/>
            <person name="Lommer M."/>
            <person name="Martin-Jezequel V."/>
            <person name="Lopez P.J."/>
            <person name="Lucas S."/>
            <person name="Mangogna M."/>
            <person name="McGinnis K."/>
            <person name="Medlin L.K."/>
            <person name="Montsant A."/>
            <person name="Oudot-Le Secq M.P."/>
            <person name="Napoli C."/>
            <person name="Obornik M."/>
            <person name="Parker M.S."/>
            <person name="Petit J.L."/>
            <person name="Porcel B.M."/>
            <person name="Poulsen N."/>
            <person name="Robison M."/>
            <person name="Rychlewski L."/>
            <person name="Rynearson T.A."/>
            <person name="Schmutz J."/>
            <person name="Shapiro H."/>
            <person name="Siaut M."/>
            <person name="Stanley M."/>
            <person name="Sussman M.R."/>
            <person name="Taylor A.R."/>
            <person name="Vardi A."/>
            <person name="von Dassow P."/>
            <person name="Vyverman W."/>
            <person name="Willis A."/>
            <person name="Wyrwicz L.S."/>
            <person name="Rokhsar D.S."/>
            <person name="Weissenbach J."/>
            <person name="Armbrust E.V."/>
            <person name="Green B.R."/>
            <person name="Van de Peer Y."/>
            <person name="Grigoriev I.V."/>
        </authorList>
    </citation>
    <scope>NUCLEOTIDE SEQUENCE [LARGE SCALE GENOMIC DNA]</scope>
    <source>
        <strain evidence="3 4">CCAP 1055/1</strain>
    </source>
</reference>
<dbReference type="RefSeq" id="XP_002184354.1">
    <property type="nucleotide sequence ID" value="XM_002184318.1"/>
</dbReference>
<reference evidence="4" key="2">
    <citation type="submission" date="2008-08" db="EMBL/GenBank/DDBJ databases">
        <authorList>
            <consortium name="Diatom Consortium"/>
            <person name="Grigoriev I."/>
            <person name="Grimwood J."/>
            <person name="Kuo A."/>
            <person name="Otillar R.P."/>
            <person name="Salamov A."/>
            <person name="Detter J.C."/>
            <person name="Lindquist E."/>
            <person name="Shapiro H."/>
            <person name="Lucas S."/>
            <person name="Glavina del Rio T."/>
            <person name="Pitluck S."/>
            <person name="Rokhsar D."/>
            <person name="Bowler C."/>
        </authorList>
    </citation>
    <scope>GENOME REANNOTATION</scope>
    <source>
        <strain evidence="4">CCAP 1055/1</strain>
    </source>
</reference>
<evidence type="ECO:0000256" key="1">
    <source>
        <dbReference type="SAM" id="MobiDB-lite"/>
    </source>
</evidence>
<evidence type="ECO:0000313" key="4">
    <source>
        <dbReference type="Proteomes" id="UP000000759"/>
    </source>
</evidence>
<dbReference type="PaxDb" id="2850-Phatr49673"/>
<dbReference type="OrthoDB" id="41095at2759"/>
<accession>B7GBE6</accession>
<dbReference type="HOGENOM" id="CLU_1859169_0_0_1"/>
<dbReference type="InParanoid" id="B7GBE6"/>
<keyword evidence="2" id="KW-0812">Transmembrane</keyword>
<keyword evidence="4" id="KW-1185">Reference proteome</keyword>
<evidence type="ECO:0000313" key="3">
    <source>
        <dbReference type="EMBL" id="EEC44103.1"/>
    </source>
</evidence>
<proteinExistence type="predicted"/>
<name>B7GBE6_PHATC</name>
<dbReference type="Proteomes" id="UP000000759">
    <property type="component" value="Chromosome 23"/>
</dbReference>